<organism evidence="1 2">
    <name type="scientific">Streptosporangium carneum</name>
    <dbReference type="NCBI Taxonomy" id="47481"/>
    <lineage>
        <taxon>Bacteria</taxon>
        <taxon>Bacillati</taxon>
        <taxon>Actinomycetota</taxon>
        <taxon>Actinomycetes</taxon>
        <taxon>Streptosporangiales</taxon>
        <taxon>Streptosporangiaceae</taxon>
        <taxon>Streptosporangium</taxon>
    </lineage>
</organism>
<proteinExistence type="predicted"/>
<accession>A0A9W6I8Q5</accession>
<comment type="caution">
    <text evidence="1">The sequence shown here is derived from an EMBL/GenBank/DDBJ whole genome shotgun (WGS) entry which is preliminary data.</text>
</comment>
<dbReference type="Proteomes" id="UP001143474">
    <property type="component" value="Unassembled WGS sequence"/>
</dbReference>
<reference evidence="1" key="2">
    <citation type="submission" date="2023-01" db="EMBL/GenBank/DDBJ databases">
        <authorList>
            <person name="Sun Q."/>
            <person name="Evtushenko L."/>
        </authorList>
    </citation>
    <scope>NUCLEOTIDE SEQUENCE</scope>
    <source>
        <strain evidence="1">VKM Ac-2007</strain>
    </source>
</reference>
<evidence type="ECO:0000313" key="1">
    <source>
        <dbReference type="EMBL" id="GLK12995.1"/>
    </source>
</evidence>
<evidence type="ECO:0000313" key="2">
    <source>
        <dbReference type="Proteomes" id="UP001143474"/>
    </source>
</evidence>
<protein>
    <submittedName>
        <fullName evidence="1">Uncharacterized protein</fullName>
    </submittedName>
</protein>
<dbReference type="AlphaFoldDB" id="A0A9W6I8Q5"/>
<sequence length="111" mass="11964">MGHIQQGGVWISRRVTLFLQVKRLVSAAVGSAPVCRPDDPHAVIGLVRVPYPLSGGVTRTSDSTTTFRANRKVVACLLERSSGPTNRDLKAIQPFDHIEPGIGDSVAFADR</sequence>
<gene>
    <name evidence="1" type="ORF">GCM10017600_64050</name>
</gene>
<keyword evidence="2" id="KW-1185">Reference proteome</keyword>
<name>A0A9W6I8Q5_9ACTN</name>
<dbReference type="EMBL" id="BSEV01000019">
    <property type="protein sequence ID" value="GLK12995.1"/>
    <property type="molecule type" value="Genomic_DNA"/>
</dbReference>
<reference evidence="1" key="1">
    <citation type="journal article" date="2014" name="Int. J. Syst. Evol. Microbiol.">
        <title>Complete genome sequence of Corynebacterium casei LMG S-19264T (=DSM 44701T), isolated from a smear-ripened cheese.</title>
        <authorList>
            <consortium name="US DOE Joint Genome Institute (JGI-PGF)"/>
            <person name="Walter F."/>
            <person name="Albersmeier A."/>
            <person name="Kalinowski J."/>
            <person name="Ruckert C."/>
        </authorList>
    </citation>
    <scope>NUCLEOTIDE SEQUENCE</scope>
    <source>
        <strain evidence="1">VKM Ac-2007</strain>
    </source>
</reference>